<dbReference type="Proteomes" id="UP001430953">
    <property type="component" value="Unassembled WGS sequence"/>
</dbReference>
<evidence type="ECO:0000313" key="2">
    <source>
        <dbReference type="EMBL" id="KAL0107597.1"/>
    </source>
</evidence>
<evidence type="ECO:0000256" key="1">
    <source>
        <dbReference type="SAM" id="MobiDB-lite"/>
    </source>
</evidence>
<accession>A0AAW2EWV6</accession>
<protein>
    <submittedName>
        <fullName evidence="2">Uncharacterized protein</fullName>
    </submittedName>
</protein>
<name>A0AAW2EWV6_9HYME</name>
<dbReference type="EMBL" id="JADYXP020000016">
    <property type="protein sequence ID" value="KAL0107597.1"/>
    <property type="molecule type" value="Genomic_DNA"/>
</dbReference>
<proteinExistence type="predicted"/>
<reference evidence="2 3" key="1">
    <citation type="submission" date="2023-03" db="EMBL/GenBank/DDBJ databases">
        <title>High recombination rates correlate with genetic variation in Cardiocondyla obscurior ants.</title>
        <authorList>
            <person name="Errbii M."/>
        </authorList>
    </citation>
    <scope>NUCLEOTIDE SEQUENCE [LARGE SCALE GENOMIC DNA]</scope>
    <source>
        <strain evidence="2">Alpha-2009</strain>
        <tissue evidence="2">Whole body</tissue>
    </source>
</reference>
<feature type="compositionally biased region" description="Low complexity" evidence="1">
    <location>
        <begin position="76"/>
        <end position="87"/>
    </location>
</feature>
<feature type="compositionally biased region" description="Basic residues" evidence="1">
    <location>
        <begin position="38"/>
        <end position="49"/>
    </location>
</feature>
<feature type="compositionally biased region" description="Polar residues" evidence="1">
    <location>
        <begin position="96"/>
        <end position="107"/>
    </location>
</feature>
<keyword evidence="3" id="KW-1185">Reference proteome</keyword>
<feature type="region of interest" description="Disordered" evidence="1">
    <location>
        <begin position="31"/>
        <end position="107"/>
    </location>
</feature>
<organism evidence="2 3">
    <name type="scientific">Cardiocondyla obscurior</name>
    <dbReference type="NCBI Taxonomy" id="286306"/>
    <lineage>
        <taxon>Eukaryota</taxon>
        <taxon>Metazoa</taxon>
        <taxon>Ecdysozoa</taxon>
        <taxon>Arthropoda</taxon>
        <taxon>Hexapoda</taxon>
        <taxon>Insecta</taxon>
        <taxon>Pterygota</taxon>
        <taxon>Neoptera</taxon>
        <taxon>Endopterygota</taxon>
        <taxon>Hymenoptera</taxon>
        <taxon>Apocrita</taxon>
        <taxon>Aculeata</taxon>
        <taxon>Formicoidea</taxon>
        <taxon>Formicidae</taxon>
        <taxon>Myrmicinae</taxon>
        <taxon>Cardiocondyla</taxon>
    </lineage>
</organism>
<sequence>MKPRSILSLRNDRESAVQSVLEVHARPWVSGVTERTVRSRRSTISHRPARSVEESVRHSQTTGLPWPFVRSKGRSRAVSSSASTRQSHAADDVHPRQSTATESLVHS</sequence>
<gene>
    <name evidence="2" type="ORF">PUN28_014716</name>
</gene>
<evidence type="ECO:0000313" key="3">
    <source>
        <dbReference type="Proteomes" id="UP001430953"/>
    </source>
</evidence>
<comment type="caution">
    <text evidence="2">The sequence shown here is derived from an EMBL/GenBank/DDBJ whole genome shotgun (WGS) entry which is preliminary data.</text>
</comment>
<dbReference type="AlphaFoldDB" id="A0AAW2EWV6"/>